<dbReference type="EMBL" id="CP042306">
    <property type="protein sequence ID" value="QDZ06599.1"/>
    <property type="molecule type" value="Genomic_DNA"/>
</dbReference>
<dbReference type="InterPro" id="IPR029058">
    <property type="entry name" value="AB_hydrolase_fold"/>
</dbReference>
<accession>A0A5B8LFF7</accession>
<dbReference type="InterPro" id="IPR050266">
    <property type="entry name" value="AB_hydrolase_sf"/>
</dbReference>
<dbReference type="Pfam" id="PF12697">
    <property type="entry name" value="Abhydrolase_6"/>
    <property type="match status" value="1"/>
</dbReference>
<dbReference type="PANTHER" id="PTHR43798">
    <property type="entry name" value="MONOACYLGLYCEROL LIPASE"/>
    <property type="match status" value="1"/>
</dbReference>
<dbReference type="RefSeq" id="WP_146569683.1">
    <property type="nucleotide sequence ID" value="NZ_CP042306.1"/>
</dbReference>
<dbReference type="PANTHER" id="PTHR43798:SF31">
    <property type="entry name" value="AB HYDROLASE SUPERFAMILY PROTEIN YCLE"/>
    <property type="match status" value="1"/>
</dbReference>
<protein>
    <submittedName>
        <fullName evidence="4">Alpha/beta hydrolase</fullName>
    </submittedName>
</protein>
<dbReference type="GO" id="GO:0016020">
    <property type="term" value="C:membrane"/>
    <property type="evidence" value="ECO:0007669"/>
    <property type="project" value="TreeGrafter"/>
</dbReference>
<feature type="signal peptide" evidence="2">
    <location>
        <begin position="1"/>
        <end position="26"/>
    </location>
</feature>
<dbReference type="KEGG" id="spai:FPZ24_03195"/>
<keyword evidence="5" id="KW-1185">Reference proteome</keyword>
<feature type="domain" description="AB hydrolase-1" evidence="3">
    <location>
        <begin position="51"/>
        <end position="293"/>
    </location>
</feature>
<reference evidence="4 5" key="1">
    <citation type="submission" date="2019-07" db="EMBL/GenBank/DDBJ databases">
        <title>Full genome sequence of Sphingomonas sp. 4R-6-7(HKS19).</title>
        <authorList>
            <person name="Im W.-T."/>
        </authorList>
    </citation>
    <scope>NUCLEOTIDE SEQUENCE [LARGE SCALE GENOMIC DNA]</scope>
    <source>
        <strain evidence="4 5">HKS19</strain>
    </source>
</reference>
<sequence>MKYIPLRIAAACLTPLLVLNPDHAHAAPAATSAEVRMDHISVVTMGKGSPVILIPGLSSPRSVWDGVASDLAKTHRVVLIQVNGFAGDDAGANLKAGVLDGIVTDVDAYIAKNKLSGAAVIGHSMGGLVGLMLAKAHPADVGKLMIVDSLPWFGMLFGPTATVPAVEPRAKAMRDQMAASYGKPDAANAQGTAKALALKPESQAKVVDYVMKADPRVSAEAMYEDMTTDLRGDLAKIETPITLLYPSSAGLPAAMADPFYKGAYAAAPHVTYQRIDDSAHFIMLDQPEVFAKAVMAFVG</sequence>
<dbReference type="OrthoDB" id="7172093at2"/>
<feature type="chain" id="PRO_5023052015" evidence="2">
    <location>
        <begin position="27"/>
        <end position="299"/>
    </location>
</feature>
<evidence type="ECO:0000256" key="1">
    <source>
        <dbReference type="ARBA" id="ARBA00022801"/>
    </source>
</evidence>
<evidence type="ECO:0000256" key="2">
    <source>
        <dbReference type="SAM" id="SignalP"/>
    </source>
</evidence>
<keyword evidence="1 4" id="KW-0378">Hydrolase</keyword>
<dbReference type="AlphaFoldDB" id="A0A5B8LFF7"/>
<dbReference type="PRINTS" id="PR00111">
    <property type="entry name" value="ABHYDROLASE"/>
</dbReference>
<proteinExistence type="predicted"/>
<dbReference type="Gene3D" id="3.40.50.1820">
    <property type="entry name" value="alpha/beta hydrolase"/>
    <property type="match status" value="1"/>
</dbReference>
<gene>
    <name evidence="4" type="ORF">FPZ24_03195</name>
</gene>
<evidence type="ECO:0000259" key="3">
    <source>
        <dbReference type="Pfam" id="PF12697"/>
    </source>
</evidence>
<evidence type="ECO:0000313" key="5">
    <source>
        <dbReference type="Proteomes" id="UP000315673"/>
    </source>
</evidence>
<dbReference type="InterPro" id="IPR000073">
    <property type="entry name" value="AB_hydrolase_1"/>
</dbReference>
<dbReference type="GO" id="GO:0016787">
    <property type="term" value="F:hydrolase activity"/>
    <property type="evidence" value="ECO:0007669"/>
    <property type="project" value="UniProtKB-KW"/>
</dbReference>
<dbReference type="Proteomes" id="UP000315673">
    <property type="component" value="Chromosome"/>
</dbReference>
<keyword evidence="2" id="KW-0732">Signal</keyword>
<dbReference type="SUPFAM" id="SSF53474">
    <property type="entry name" value="alpha/beta-Hydrolases"/>
    <property type="match status" value="1"/>
</dbReference>
<name>A0A5B8LFF7_9SPHN</name>
<evidence type="ECO:0000313" key="4">
    <source>
        <dbReference type="EMBL" id="QDZ06599.1"/>
    </source>
</evidence>
<organism evidence="4 5">
    <name type="scientific">Sphingomonas panacisoli</name>
    <dbReference type="NCBI Taxonomy" id="1813879"/>
    <lineage>
        <taxon>Bacteria</taxon>
        <taxon>Pseudomonadati</taxon>
        <taxon>Pseudomonadota</taxon>
        <taxon>Alphaproteobacteria</taxon>
        <taxon>Sphingomonadales</taxon>
        <taxon>Sphingomonadaceae</taxon>
        <taxon>Sphingomonas</taxon>
    </lineage>
</organism>